<sequence length="87" mass="9557">MCLGGDMGPYMGTTINKITCTTNGQKPNSGSHIYSSSTWKDEQWPDNWTAVTADGKLSAQFEETLLVTDTGVEILTQRNEKNVSNQI</sequence>
<dbReference type="GO" id="GO:0070006">
    <property type="term" value="F:metalloaminopeptidase activity"/>
    <property type="evidence" value="ECO:0007669"/>
    <property type="project" value="TreeGrafter"/>
</dbReference>
<proteinExistence type="predicted"/>
<dbReference type="GO" id="GO:0005829">
    <property type="term" value="C:cytosol"/>
    <property type="evidence" value="ECO:0007669"/>
    <property type="project" value="TreeGrafter"/>
</dbReference>
<dbReference type="SUPFAM" id="SSF55920">
    <property type="entry name" value="Creatinase/aminopeptidase"/>
    <property type="match status" value="1"/>
</dbReference>
<dbReference type="EMBL" id="VSRR010013682">
    <property type="protein sequence ID" value="MPC56086.1"/>
    <property type="molecule type" value="Genomic_DNA"/>
</dbReference>
<comment type="caution">
    <text evidence="1">The sequence shown here is derived from an EMBL/GenBank/DDBJ whole genome shotgun (WGS) entry which is preliminary data.</text>
</comment>
<name>A0A5B7GEU2_PORTR</name>
<dbReference type="InterPro" id="IPR036005">
    <property type="entry name" value="Creatinase/aminopeptidase-like"/>
</dbReference>
<dbReference type="Gene3D" id="3.90.230.10">
    <property type="entry name" value="Creatinase/methionine aminopeptidase superfamily"/>
    <property type="match status" value="1"/>
</dbReference>
<dbReference type="PANTHER" id="PTHR43330:SF7">
    <property type="entry name" value="METHIONINE AMINOPEPTIDASE 1"/>
    <property type="match status" value="1"/>
</dbReference>
<gene>
    <name evidence="1" type="primary">metap1</name>
    <name evidence="1" type="ORF">E2C01_050038</name>
</gene>
<keyword evidence="1" id="KW-0645">Protease</keyword>
<keyword evidence="2" id="KW-1185">Reference proteome</keyword>
<evidence type="ECO:0000313" key="2">
    <source>
        <dbReference type="Proteomes" id="UP000324222"/>
    </source>
</evidence>
<reference evidence="1 2" key="1">
    <citation type="submission" date="2019-05" db="EMBL/GenBank/DDBJ databases">
        <title>Another draft genome of Portunus trituberculatus and its Hox gene families provides insights of decapod evolution.</title>
        <authorList>
            <person name="Jeong J.-H."/>
            <person name="Song I."/>
            <person name="Kim S."/>
            <person name="Choi T."/>
            <person name="Kim D."/>
            <person name="Ryu S."/>
            <person name="Kim W."/>
        </authorList>
    </citation>
    <scope>NUCLEOTIDE SEQUENCE [LARGE SCALE GENOMIC DNA]</scope>
    <source>
        <tissue evidence="1">Muscle</tissue>
    </source>
</reference>
<evidence type="ECO:0000313" key="1">
    <source>
        <dbReference type="EMBL" id="MPC56086.1"/>
    </source>
</evidence>
<keyword evidence="1" id="KW-0378">Hydrolase</keyword>
<dbReference type="OrthoDB" id="3209743at2759"/>
<protein>
    <submittedName>
        <fullName evidence="1">Methionine aminopeptidase 1</fullName>
    </submittedName>
</protein>
<dbReference type="PANTHER" id="PTHR43330">
    <property type="entry name" value="METHIONINE AMINOPEPTIDASE"/>
    <property type="match status" value="1"/>
</dbReference>
<keyword evidence="1" id="KW-0031">Aminopeptidase</keyword>
<organism evidence="1 2">
    <name type="scientific">Portunus trituberculatus</name>
    <name type="common">Swimming crab</name>
    <name type="synonym">Neptunus trituberculatus</name>
    <dbReference type="NCBI Taxonomy" id="210409"/>
    <lineage>
        <taxon>Eukaryota</taxon>
        <taxon>Metazoa</taxon>
        <taxon>Ecdysozoa</taxon>
        <taxon>Arthropoda</taxon>
        <taxon>Crustacea</taxon>
        <taxon>Multicrustacea</taxon>
        <taxon>Malacostraca</taxon>
        <taxon>Eumalacostraca</taxon>
        <taxon>Eucarida</taxon>
        <taxon>Decapoda</taxon>
        <taxon>Pleocyemata</taxon>
        <taxon>Brachyura</taxon>
        <taxon>Eubrachyura</taxon>
        <taxon>Portunoidea</taxon>
        <taxon>Portunidae</taxon>
        <taxon>Portuninae</taxon>
        <taxon>Portunus</taxon>
    </lineage>
</organism>
<accession>A0A5B7GEU2</accession>
<dbReference type="AlphaFoldDB" id="A0A5B7GEU2"/>
<dbReference type="Proteomes" id="UP000324222">
    <property type="component" value="Unassembled WGS sequence"/>
</dbReference>